<evidence type="ECO:0000313" key="2">
    <source>
        <dbReference type="Proteomes" id="UP000824334"/>
    </source>
</evidence>
<dbReference type="RefSeq" id="WP_219353126.1">
    <property type="nucleotide sequence ID" value="NZ_CP080034.1"/>
</dbReference>
<accession>A0ABX8TI51</accession>
<reference evidence="1 2" key="1">
    <citation type="submission" date="2021-07" db="EMBL/GenBank/DDBJ databases">
        <title>Isolation and characterization of bacteria from a gold mining with a capacity of golden bioaccumulation.</title>
        <authorList>
            <person name="Yang X.J."/>
        </authorList>
    </citation>
    <scope>NUCLEOTIDE SEQUENCE [LARGE SCALE GENOMIC DNA]</scope>
    <source>
        <strain evidence="1 2">Au29</strain>
    </source>
</reference>
<organism evidence="1 2">
    <name type="scientific">Brevundimonas nasdae</name>
    <dbReference type="NCBI Taxonomy" id="172043"/>
    <lineage>
        <taxon>Bacteria</taxon>
        <taxon>Pseudomonadati</taxon>
        <taxon>Pseudomonadota</taxon>
        <taxon>Alphaproteobacteria</taxon>
        <taxon>Caulobacterales</taxon>
        <taxon>Caulobacteraceae</taxon>
        <taxon>Brevundimonas</taxon>
    </lineage>
</organism>
<dbReference type="GeneID" id="94377107"/>
<dbReference type="EMBL" id="CP080034">
    <property type="protein sequence ID" value="QYC10329.1"/>
    <property type="molecule type" value="Genomic_DNA"/>
</dbReference>
<evidence type="ECO:0008006" key="3">
    <source>
        <dbReference type="Google" id="ProtNLM"/>
    </source>
</evidence>
<gene>
    <name evidence="1" type="ORF">KWG56_17585</name>
</gene>
<name>A0ABX8TI51_9CAUL</name>
<proteinExistence type="predicted"/>
<dbReference type="PROSITE" id="PS51257">
    <property type="entry name" value="PROKAR_LIPOPROTEIN"/>
    <property type="match status" value="1"/>
</dbReference>
<keyword evidence="2" id="KW-1185">Reference proteome</keyword>
<dbReference type="Proteomes" id="UP000824334">
    <property type="component" value="Chromosome"/>
</dbReference>
<protein>
    <recommendedName>
        <fullName evidence="3">HTH merR-type domain-containing protein</fullName>
    </recommendedName>
</protein>
<sequence>MVEISSRFAEAAPYADADPRRTLAGLITIVWFFGCSGFPDPRRRGVVARCAADIGVAVEVLTQGAPFITDWQRSFDGWAHDRFQAQGARIGLHRDFGHELARLRNTFAEQCPFVIDEVRNYFSHHWQGYLFRRQSYFCVGPKVARFVPATDAAKMLGVRVQRIWEFVEAGQLSAGKRSAGSRTYRVIRADGVEALRRHFASLLTPTQAANALGISLTRFRQLDRAGFIIAEQIISQTKRFNPKTLRQFCHTLAGQDLPQPERSVRITDLHRHRLVDLVADIKAGRLRAWFGAGEFDALSNLFIPAAEVEALRGPGGTECCLLNGRTNV</sequence>
<evidence type="ECO:0000313" key="1">
    <source>
        <dbReference type="EMBL" id="QYC10329.1"/>
    </source>
</evidence>